<dbReference type="STRING" id="166423.A0A0N0BJT0"/>
<name>A0A0N0BJT0_9HYME</name>
<organism evidence="2 3">
    <name type="scientific">Melipona quadrifasciata</name>
    <dbReference type="NCBI Taxonomy" id="166423"/>
    <lineage>
        <taxon>Eukaryota</taxon>
        <taxon>Metazoa</taxon>
        <taxon>Ecdysozoa</taxon>
        <taxon>Arthropoda</taxon>
        <taxon>Hexapoda</taxon>
        <taxon>Insecta</taxon>
        <taxon>Pterygota</taxon>
        <taxon>Neoptera</taxon>
        <taxon>Endopterygota</taxon>
        <taxon>Hymenoptera</taxon>
        <taxon>Apocrita</taxon>
        <taxon>Aculeata</taxon>
        <taxon>Apoidea</taxon>
        <taxon>Anthophila</taxon>
        <taxon>Apidae</taxon>
        <taxon>Melipona</taxon>
    </lineage>
</organism>
<evidence type="ECO:0000313" key="3">
    <source>
        <dbReference type="Proteomes" id="UP000053105"/>
    </source>
</evidence>
<accession>A0A0N0BJT0</accession>
<feature type="compositionally biased region" description="Low complexity" evidence="1">
    <location>
        <begin position="334"/>
        <end position="343"/>
    </location>
</feature>
<proteinExistence type="predicted"/>
<evidence type="ECO:0000313" key="2">
    <source>
        <dbReference type="EMBL" id="KOX79568.1"/>
    </source>
</evidence>
<feature type="compositionally biased region" description="Polar residues" evidence="1">
    <location>
        <begin position="359"/>
        <end position="370"/>
    </location>
</feature>
<sequence>MSRMFHVSSSIAMRLLGKFVFSMIKEIEDCFARQTIRTSHIQSSGPTNSELSNLINGNCDTFCFVRGYVKRDGGSMQVPEVQWTGARLIAVLSLLGQQQQFHAFAFASQRGGPFFASPLVDPLQPLPNPLQPLPNPLQPRDPLSSFRHAMPGNCQSRKDEYSNNGIRMFDAIIGLKLDKAAEDMSQFGLSASNSWGYGSTAGYAGYLPGPLSSCAAQAAFVIDIVAFRNQRRSMKLASSCSPITLNRIERKSTKFGNASSQGSFRPCDGVDFARGFSSSSLLQSVEFRGILIRVERIFGGLSRQIRRFLFSIEKKKKKKKKKKMVPDSTTPGQSDPLDPLSSLMSATPSQRYQDYVSPRSLSTDSSTTESPVHEEQGFGQNYGNYFPTPGVLPSILYSQLYGNQFQNSESPEQRAVADSCSVRQEEVRPDNNEEKWSFEKFLLIKKIGFQVLEEAVLYRLLRELPYHGGGDYFLKGWREERGPEPEVDESTATLFQNPSSHRLLGGPHPPWFAIPAPSATPFGCSLTAGARDPPAAAATATLGFYNRSIIAPRCRTDAINDQSIRRKNQNGSSGHKYRSFLTGGRAILVGWWWCWQRKQPSPRGEATPDV</sequence>
<protein>
    <submittedName>
        <fullName evidence="2">Uncharacterized protein</fullName>
    </submittedName>
</protein>
<evidence type="ECO:0000256" key="1">
    <source>
        <dbReference type="SAM" id="MobiDB-lite"/>
    </source>
</evidence>
<dbReference type="EMBL" id="KQ435711">
    <property type="protein sequence ID" value="KOX79568.1"/>
    <property type="molecule type" value="Genomic_DNA"/>
</dbReference>
<feature type="region of interest" description="Disordered" evidence="1">
    <location>
        <begin position="319"/>
        <end position="379"/>
    </location>
</feature>
<dbReference type="OrthoDB" id="10029800at2759"/>
<gene>
    <name evidence="2" type="ORF">WN51_02834</name>
</gene>
<dbReference type="Proteomes" id="UP000053105">
    <property type="component" value="Unassembled WGS sequence"/>
</dbReference>
<reference evidence="2 3" key="1">
    <citation type="submission" date="2015-07" db="EMBL/GenBank/DDBJ databases">
        <title>The genome of Melipona quadrifasciata.</title>
        <authorList>
            <person name="Pan H."/>
            <person name="Kapheim K."/>
        </authorList>
    </citation>
    <scope>NUCLEOTIDE SEQUENCE [LARGE SCALE GENOMIC DNA]</scope>
    <source>
        <strain evidence="2">0111107301</strain>
        <tissue evidence="2">Whole body</tissue>
    </source>
</reference>
<dbReference type="AlphaFoldDB" id="A0A0N0BJT0"/>
<keyword evidence="3" id="KW-1185">Reference proteome</keyword>